<evidence type="ECO:0000259" key="11">
    <source>
        <dbReference type="Pfam" id="PF07715"/>
    </source>
</evidence>
<keyword evidence="5 9" id="KW-0798">TonB box</keyword>
<dbReference type="NCBIfam" id="TIGR04056">
    <property type="entry name" value="OMP_RagA_SusC"/>
    <property type="match status" value="1"/>
</dbReference>
<evidence type="ECO:0000256" key="1">
    <source>
        <dbReference type="ARBA" id="ARBA00004571"/>
    </source>
</evidence>
<evidence type="ECO:0000256" key="5">
    <source>
        <dbReference type="ARBA" id="ARBA00023077"/>
    </source>
</evidence>
<dbReference type="InterPro" id="IPR036942">
    <property type="entry name" value="Beta-barrel_TonB_sf"/>
</dbReference>
<evidence type="ECO:0000256" key="2">
    <source>
        <dbReference type="ARBA" id="ARBA00022448"/>
    </source>
</evidence>
<proteinExistence type="inferred from homology"/>
<dbReference type="InterPro" id="IPR008969">
    <property type="entry name" value="CarboxyPept-like_regulatory"/>
</dbReference>
<dbReference type="Gene3D" id="2.40.170.20">
    <property type="entry name" value="TonB-dependent receptor, beta-barrel domain"/>
    <property type="match status" value="1"/>
</dbReference>
<dbReference type="Pfam" id="PF07715">
    <property type="entry name" value="Plug"/>
    <property type="match status" value="1"/>
</dbReference>
<gene>
    <name evidence="12" type="ORF">GCM10007940_35910</name>
</gene>
<name>A0AA37WHP9_9BACT</name>
<dbReference type="InterPro" id="IPR012910">
    <property type="entry name" value="Plug_dom"/>
</dbReference>
<comment type="subcellular location">
    <subcellularLocation>
        <location evidence="1 8">Cell outer membrane</location>
        <topology evidence="1 8">Multi-pass membrane protein</topology>
    </subcellularLocation>
</comment>
<dbReference type="InterPro" id="IPR000531">
    <property type="entry name" value="Beta-barrel_TonB"/>
</dbReference>
<dbReference type="InterPro" id="IPR039426">
    <property type="entry name" value="TonB-dep_rcpt-like"/>
</dbReference>
<keyword evidence="13" id="KW-1185">Reference proteome</keyword>
<dbReference type="Pfam" id="PF13715">
    <property type="entry name" value="CarbopepD_reg_2"/>
    <property type="match status" value="1"/>
</dbReference>
<dbReference type="SUPFAM" id="SSF49464">
    <property type="entry name" value="Carboxypeptidase regulatory domain-like"/>
    <property type="match status" value="1"/>
</dbReference>
<dbReference type="Gene3D" id="2.60.40.1120">
    <property type="entry name" value="Carboxypeptidase-like, regulatory domain"/>
    <property type="match status" value="1"/>
</dbReference>
<reference evidence="12" key="2">
    <citation type="submission" date="2023-01" db="EMBL/GenBank/DDBJ databases">
        <title>Draft genome sequence of Portibacter lacus strain NBRC 108769.</title>
        <authorList>
            <person name="Sun Q."/>
            <person name="Mori K."/>
        </authorList>
    </citation>
    <scope>NUCLEOTIDE SEQUENCE</scope>
    <source>
        <strain evidence="12">NBRC 108769</strain>
    </source>
</reference>
<comment type="caution">
    <text evidence="12">The sequence shown here is derived from an EMBL/GenBank/DDBJ whole genome shotgun (WGS) entry which is preliminary data.</text>
</comment>
<dbReference type="NCBIfam" id="TIGR04057">
    <property type="entry name" value="SusC_RagA_signa"/>
    <property type="match status" value="1"/>
</dbReference>
<evidence type="ECO:0000256" key="6">
    <source>
        <dbReference type="ARBA" id="ARBA00023136"/>
    </source>
</evidence>
<evidence type="ECO:0000256" key="3">
    <source>
        <dbReference type="ARBA" id="ARBA00022452"/>
    </source>
</evidence>
<evidence type="ECO:0000256" key="9">
    <source>
        <dbReference type="RuleBase" id="RU003357"/>
    </source>
</evidence>
<dbReference type="EMBL" id="BSOH01000023">
    <property type="protein sequence ID" value="GLR18975.1"/>
    <property type="molecule type" value="Genomic_DNA"/>
</dbReference>
<dbReference type="GO" id="GO:0009279">
    <property type="term" value="C:cell outer membrane"/>
    <property type="evidence" value="ECO:0007669"/>
    <property type="project" value="UniProtKB-SubCell"/>
</dbReference>
<feature type="domain" description="TonB-dependent receptor plug" evidence="11">
    <location>
        <begin position="101"/>
        <end position="220"/>
    </location>
</feature>
<organism evidence="12 13">
    <name type="scientific">Portibacter lacus</name>
    <dbReference type="NCBI Taxonomy" id="1099794"/>
    <lineage>
        <taxon>Bacteria</taxon>
        <taxon>Pseudomonadati</taxon>
        <taxon>Bacteroidota</taxon>
        <taxon>Saprospiria</taxon>
        <taxon>Saprospirales</taxon>
        <taxon>Haliscomenobacteraceae</taxon>
        <taxon>Portibacter</taxon>
    </lineage>
</organism>
<comment type="similarity">
    <text evidence="8 9">Belongs to the TonB-dependent receptor family.</text>
</comment>
<evidence type="ECO:0000256" key="7">
    <source>
        <dbReference type="ARBA" id="ARBA00023237"/>
    </source>
</evidence>
<dbReference type="AlphaFoldDB" id="A0AA37WHP9"/>
<evidence type="ECO:0000313" key="13">
    <source>
        <dbReference type="Proteomes" id="UP001156666"/>
    </source>
</evidence>
<evidence type="ECO:0000256" key="4">
    <source>
        <dbReference type="ARBA" id="ARBA00022692"/>
    </source>
</evidence>
<dbReference type="Pfam" id="PF00593">
    <property type="entry name" value="TonB_dep_Rec_b-barrel"/>
    <property type="match status" value="1"/>
</dbReference>
<dbReference type="InterPro" id="IPR023997">
    <property type="entry name" value="TonB-dep_OMP_SusC/RagA_CS"/>
</dbReference>
<keyword evidence="3 8" id="KW-1134">Transmembrane beta strand</keyword>
<reference evidence="12" key="1">
    <citation type="journal article" date="2014" name="Int. J. Syst. Evol. Microbiol.">
        <title>Complete genome sequence of Corynebacterium casei LMG S-19264T (=DSM 44701T), isolated from a smear-ripened cheese.</title>
        <authorList>
            <consortium name="US DOE Joint Genome Institute (JGI-PGF)"/>
            <person name="Walter F."/>
            <person name="Albersmeier A."/>
            <person name="Kalinowski J."/>
            <person name="Ruckert C."/>
        </authorList>
    </citation>
    <scope>NUCLEOTIDE SEQUENCE</scope>
    <source>
        <strain evidence="12">NBRC 108769</strain>
    </source>
</reference>
<accession>A0AA37WHP9</accession>
<keyword evidence="4 8" id="KW-0812">Transmembrane</keyword>
<feature type="domain" description="TonB-dependent receptor-like beta-barrel" evidence="10">
    <location>
        <begin position="459"/>
        <end position="981"/>
    </location>
</feature>
<protein>
    <submittedName>
        <fullName evidence="12">SusC/RagA family TonB-linked outer membrane protein</fullName>
    </submittedName>
</protein>
<evidence type="ECO:0000313" key="12">
    <source>
        <dbReference type="EMBL" id="GLR18975.1"/>
    </source>
</evidence>
<dbReference type="Gene3D" id="2.170.130.10">
    <property type="entry name" value="TonB-dependent receptor, plug domain"/>
    <property type="match status" value="1"/>
</dbReference>
<sequence length="1021" mass="110226">MFQSTFAQRTITGVITDSKDNLPLIGANVLVPNTSIGTITEIDGSFTLSVPEDSKSLEISYTGYANKIISIDGVSNVSASLDLGQIIDEVIVIGYGTQKRADVTGAIASYSAEKIDERPINRIDQALVGQLAGVRVKQTSGLPGAGFSIQVRGTGSIGANNEPLYVIDGFPLEVSSQSSSGGFGTGNPLDNINPNDIESIQVLKDAASAAIYGSRASNGVVLITTKKGGDGKAKINLNVSYGFNETAKKLDVLSAEEWVDRASEMIDYAWVNSAEGRTASQSSAEREAILGGFNRNFIKDDRWAQPGHPGLVYIDWQDELFRRGALQNYSLSAQGGNKYAKYFVSGDYLDSEGIAIGVGYKQFSARANMEVTASDRLTIGINIAPSYSIASNPGVEGKDQQMHIAAGMVPVSEESVGLDVNVGNNTPYTWGSSRSSPVRVVENTIGDSKIFRTIGTVFGKLELAEGLNFKTSFNLDNVDQSRKSYTPAWVTRNRTSGGGFSGYKRQTFVSENTLSFDRTFGGAHNVNTIIGTSYNTSKFDAFRIGVSGGFNSDVITTLNAANINPGGTNTTETQNTLISFFGRLQYNFADKYLLSGSLRRDGSSRFGPDTKWGVFPSISAGWRISEEAFLKQVDAISSLKIRGSWGISGNNGIGDYSHVSILGFDNYSFGNSLASGQVPSNFANSRLGWEKSETIDVGFDLGLFNNRVYASFDYYTKRNSDLLLKIPIPTAVGFSSALTNIGEVLNKGWEVELTTRNLTGKFSWSTSVNLSHNTNEVLQLGPENTPILGGAFDINHNILMVGEPMYSLYVVQQEGILSASDIENGAALYGKQVEGDPKYFDADGDGVITPDDRILSGHPNPDYTWGINNTFKFAGFDLGVLLQGQWGGKIYSTFGRGLDRTGMGPVENTLGLHRDRWRSPEDPGAGLRGKANSSFGRIKNTDWLYDNDYWRVRNITLGYNLGDVINIKGISSARIYVNAENFFGADKYAGGFNPEAVNNSGDDYGAFPLSKSLVGGLNFTF</sequence>
<keyword evidence="6 8" id="KW-0472">Membrane</keyword>
<dbReference type="PROSITE" id="PS52016">
    <property type="entry name" value="TONB_DEPENDENT_REC_3"/>
    <property type="match status" value="1"/>
</dbReference>
<dbReference type="Proteomes" id="UP001156666">
    <property type="component" value="Unassembled WGS sequence"/>
</dbReference>
<dbReference type="FunFam" id="2.170.130.10:FF:000008">
    <property type="entry name" value="SusC/RagA family TonB-linked outer membrane protein"/>
    <property type="match status" value="1"/>
</dbReference>
<keyword evidence="2 8" id="KW-0813">Transport</keyword>
<keyword evidence="7 8" id="KW-0998">Cell outer membrane</keyword>
<evidence type="ECO:0000259" key="10">
    <source>
        <dbReference type="Pfam" id="PF00593"/>
    </source>
</evidence>
<dbReference type="InterPro" id="IPR037066">
    <property type="entry name" value="Plug_dom_sf"/>
</dbReference>
<dbReference type="InterPro" id="IPR023996">
    <property type="entry name" value="TonB-dep_OMP_SusC/RagA"/>
</dbReference>
<evidence type="ECO:0000256" key="8">
    <source>
        <dbReference type="PROSITE-ProRule" id="PRU01360"/>
    </source>
</evidence>
<dbReference type="SUPFAM" id="SSF56935">
    <property type="entry name" value="Porins"/>
    <property type="match status" value="1"/>
</dbReference>